<feature type="non-terminal residue" evidence="10">
    <location>
        <position position="1"/>
    </location>
</feature>
<reference evidence="10 11" key="1">
    <citation type="submission" date="2019-03" db="EMBL/GenBank/DDBJ databases">
        <title>Single cell metagenomics reveals metabolic interactions within the superorganism composed of flagellate Streblomastix strix and complex community of Bacteroidetes bacteria on its surface.</title>
        <authorList>
            <person name="Treitli S.C."/>
            <person name="Kolisko M."/>
            <person name="Husnik F."/>
            <person name="Keeling P."/>
            <person name="Hampl V."/>
        </authorList>
    </citation>
    <scope>NUCLEOTIDE SEQUENCE [LARGE SCALE GENOMIC DNA]</scope>
    <source>
        <strain evidence="10">ST1C</strain>
    </source>
</reference>
<evidence type="ECO:0000256" key="4">
    <source>
        <dbReference type="ARBA" id="ARBA00022741"/>
    </source>
</evidence>
<dbReference type="InterPro" id="IPR050660">
    <property type="entry name" value="NEK_Ser/Thr_kinase"/>
</dbReference>
<keyword evidence="4" id="KW-0547">Nucleotide-binding</keyword>
<comment type="catalytic activity">
    <reaction evidence="8">
        <text>L-seryl-[protein] + ATP = O-phospho-L-seryl-[protein] + ADP + H(+)</text>
        <dbReference type="Rhea" id="RHEA:17989"/>
        <dbReference type="Rhea" id="RHEA-COMP:9863"/>
        <dbReference type="Rhea" id="RHEA-COMP:11604"/>
        <dbReference type="ChEBI" id="CHEBI:15378"/>
        <dbReference type="ChEBI" id="CHEBI:29999"/>
        <dbReference type="ChEBI" id="CHEBI:30616"/>
        <dbReference type="ChEBI" id="CHEBI:83421"/>
        <dbReference type="ChEBI" id="CHEBI:456216"/>
        <dbReference type="EC" id="2.7.11.1"/>
    </reaction>
</comment>
<evidence type="ECO:0000259" key="9">
    <source>
        <dbReference type="PROSITE" id="PS50011"/>
    </source>
</evidence>
<dbReference type="Pfam" id="PF00069">
    <property type="entry name" value="Pkinase"/>
    <property type="match status" value="1"/>
</dbReference>
<evidence type="ECO:0000256" key="1">
    <source>
        <dbReference type="ARBA" id="ARBA00012513"/>
    </source>
</evidence>
<evidence type="ECO:0000256" key="8">
    <source>
        <dbReference type="ARBA" id="ARBA00048679"/>
    </source>
</evidence>
<dbReference type="AlphaFoldDB" id="A0A5J4TD12"/>
<comment type="catalytic activity">
    <reaction evidence="7">
        <text>L-threonyl-[protein] + ATP = O-phospho-L-threonyl-[protein] + ADP + H(+)</text>
        <dbReference type="Rhea" id="RHEA:46608"/>
        <dbReference type="Rhea" id="RHEA-COMP:11060"/>
        <dbReference type="Rhea" id="RHEA-COMP:11605"/>
        <dbReference type="ChEBI" id="CHEBI:15378"/>
        <dbReference type="ChEBI" id="CHEBI:30013"/>
        <dbReference type="ChEBI" id="CHEBI:30616"/>
        <dbReference type="ChEBI" id="CHEBI:61977"/>
        <dbReference type="ChEBI" id="CHEBI:456216"/>
        <dbReference type="EC" id="2.7.11.1"/>
    </reaction>
</comment>
<evidence type="ECO:0000313" key="10">
    <source>
        <dbReference type="EMBL" id="KAA6356019.1"/>
    </source>
</evidence>
<keyword evidence="3" id="KW-0808">Transferase</keyword>
<evidence type="ECO:0000256" key="5">
    <source>
        <dbReference type="ARBA" id="ARBA00022777"/>
    </source>
</evidence>
<dbReference type="PANTHER" id="PTHR43671:SF98">
    <property type="entry name" value="SERINE_THREONINE-PROTEIN KINASE NEK11"/>
    <property type="match status" value="1"/>
</dbReference>
<keyword evidence="5" id="KW-0418">Kinase</keyword>
<dbReference type="GO" id="GO:0005524">
    <property type="term" value="F:ATP binding"/>
    <property type="evidence" value="ECO:0007669"/>
    <property type="project" value="UniProtKB-KW"/>
</dbReference>
<feature type="domain" description="Protein kinase" evidence="9">
    <location>
        <begin position="1"/>
        <end position="141"/>
    </location>
</feature>
<evidence type="ECO:0000256" key="7">
    <source>
        <dbReference type="ARBA" id="ARBA00047899"/>
    </source>
</evidence>
<dbReference type="InterPro" id="IPR000719">
    <property type="entry name" value="Prot_kinase_dom"/>
</dbReference>
<dbReference type="OrthoDB" id="122279at2759"/>
<keyword evidence="6" id="KW-0067">ATP-binding</keyword>
<protein>
    <recommendedName>
        <fullName evidence="1">non-specific serine/threonine protein kinase</fullName>
        <ecNumber evidence="1">2.7.11.1</ecNumber>
    </recommendedName>
</protein>
<comment type="caution">
    <text evidence="10">The sequence shown here is derived from an EMBL/GenBank/DDBJ whole genome shotgun (WGS) entry which is preliminary data.</text>
</comment>
<dbReference type="PANTHER" id="PTHR43671">
    <property type="entry name" value="SERINE/THREONINE-PROTEIN KINASE NEK"/>
    <property type="match status" value="1"/>
</dbReference>
<dbReference type="GO" id="GO:0004674">
    <property type="term" value="F:protein serine/threonine kinase activity"/>
    <property type="evidence" value="ECO:0007669"/>
    <property type="project" value="UniProtKB-KW"/>
</dbReference>
<dbReference type="Proteomes" id="UP000324800">
    <property type="component" value="Unassembled WGS sequence"/>
</dbReference>
<sequence>FRDIKPENVLLTEEFKVRLADFGLTKRLQEGREYITAFGGTTRYLSPELQKADEPQLNGNSQQFTQEILKKRIQTKEADIWAVGIMLYELLARRHPFFTDNEDNIPLGELVHRVTTIDPPEIPTHYPESLRKLIRRMLEKV</sequence>
<dbReference type="SUPFAM" id="SSF56112">
    <property type="entry name" value="Protein kinase-like (PK-like)"/>
    <property type="match status" value="1"/>
</dbReference>
<dbReference type="EC" id="2.7.11.1" evidence="1"/>
<evidence type="ECO:0000256" key="2">
    <source>
        <dbReference type="ARBA" id="ARBA00022527"/>
    </source>
</evidence>
<dbReference type="PROSITE" id="PS50011">
    <property type="entry name" value="PROTEIN_KINASE_DOM"/>
    <property type="match status" value="1"/>
</dbReference>
<organism evidence="10 11">
    <name type="scientific">Streblomastix strix</name>
    <dbReference type="NCBI Taxonomy" id="222440"/>
    <lineage>
        <taxon>Eukaryota</taxon>
        <taxon>Metamonada</taxon>
        <taxon>Preaxostyla</taxon>
        <taxon>Oxymonadida</taxon>
        <taxon>Streblomastigidae</taxon>
        <taxon>Streblomastix</taxon>
    </lineage>
</organism>
<dbReference type="InterPro" id="IPR011009">
    <property type="entry name" value="Kinase-like_dom_sf"/>
</dbReference>
<evidence type="ECO:0000256" key="6">
    <source>
        <dbReference type="ARBA" id="ARBA00022840"/>
    </source>
</evidence>
<evidence type="ECO:0000313" key="11">
    <source>
        <dbReference type="Proteomes" id="UP000324800"/>
    </source>
</evidence>
<proteinExistence type="predicted"/>
<gene>
    <name evidence="10" type="ORF">EZS28_048454</name>
</gene>
<evidence type="ECO:0000256" key="3">
    <source>
        <dbReference type="ARBA" id="ARBA00022679"/>
    </source>
</evidence>
<accession>A0A5J4TD12</accession>
<name>A0A5J4TD12_9EUKA</name>
<dbReference type="Gene3D" id="1.10.510.10">
    <property type="entry name" value="Transferase(Phosphotransferase) domain 1"/>
    <property type="match status" value="1"/>
</dbReference>
<dbReference type="EMBL" id="SNRW01033667">
    <property type="protein sequence ID" value="KAA6356019.1"/>
    <property type="molecule type" value="Genomic_DNA"/>
</dbReference>
<keyword evidence="2" id="KW-0723">Serine/threonine-protein kinase</keyword>